<keyword evidence="2" id="KW-0732">Signal</keyword>
<reference evidence="3" key="1">
    <citation type="journal article" date="2014" name="Int. J. Syst. Evol. Microbiol.">
        <title>Complete genome sequence of Corynebacterium casei LMG S-19264T (=DSM 44701T), isolated from a smear-ripened cheese.</title>
        <authorList>
            <consortium name="US DOE Joint Genome Institute (JGI-PGF)"/>
            <person name="Walter F."/>
            <person name="Albersmeier A."/>
            <person name="Kalinowski J."/>
            <person name="Ruckert C."/>
        </authorList>
    </citation>
    <scope>NUCLEOTIDE SEQUENCE</scope>
    <source>
        <strain evidence="3">KCTC 12988</strain>
    </source>
</reference>
<sequence length="588" mass="64431">MNRALALFLLVCCSTLPFLSAQHVFYDHEYNPKTGTSLKMTAMSSTLPSSGYMAVRVTARNGEKIPVSWSFGFTSSDHDYAESNQLSSSFSLSCPPDQQKNVEFLVPLVTAIQDDSPLSLEVSISGRPPLTSTFEKMTSDQSHNWPCILMSEALYTPNSGPLNSAAASGSHYGSPAFAGSFTPRDLTNDWRGYAGFDAIMLTSADWKAIEPGAKTALMKWNRLGGRIVIYAVDPSVTLLSLGIEDAEGDEAYRSWGSIELLELPASGLLNASRTMAMMKTGELDPRASIFGKELVSSWPLQYSFGERSFNPVFFILILIAFGIIVGPVNLFVFAKSGQRHRLFITTPIISLTASALLLLIIVFQDGFGGKGHRLALVEVQPEENTAYIHQQQIARTGVLLNTSFTTKNNAIVTPVALDASRWARITPRNGGGESRYRISNGEKNTLDLSGDWYKSRSEYGHIVTSIQSTRGRLELLSPNGRPSLTSTFDFPIEKIYYVSSSGDLWQSSGEVKSGRKSELVPCTTAEFNDWRSQITKTLNVDSKRRFELLADRQGHFIALAKDGPFTDTLGSLSWKESTAIITGPIVGL</sequence>
<keyword evidence="1" id="KW-1133">Transmembrane helix</keyword>
<dbReference type="AlphaFoldDB" id="A0A918THD3"/>
<dbReference type="RefSeq" id="WP_189568870.1">
    <property type="nucleotide sequence ID" value="NZ_BMXI01000005.1"/>
</dbReference>
<dbReference type="Proteomes" id="UP000644507">
    <property type="component" value="Unassembled WGS sequence"/>
</dbReference>
<gene>
    <name evidence="3" type="ORF">GCM10007100_14020</name>
</gene>
<keyword evidence="1" id="KW-0472">Membrane</keyword>
<name>A0A918THD3_9BACT</name>
<evidence type="ECO:0000313" key="3">
    <source>
        <dbReference type="EMBL" id="GHC49290.1"/>
    </source>
</evidence>
<evidence type="ECO:0000256" key="1">
    <source>
        <dbReference type="SAM" id="Phobius"/>
    </source>
</evidence>
<dbReference type="EMBL" id="BMXI01000005">
    <property type="protein sequence ID" value="GHC49290.1"/>
    <property type="molecule type" value="Genomic_DNA"/>
</dbReference>
<organism evidence="3 4">
    <name type="scientific">Roseibacillus persicicus</name>
    <dbReference type="NCBI Taxonomy" id="454148"/>
    <lineage>
        <taxon>Bacteria</taxon>
        <taxon>Pseudomonadati</taxon>
        <taxon>Verrucomicrobiota</taxon>
        <taxon>Verrucomicrobiia</taxon>
        <taxon>Verrucomicrobiales</taxon>
        <taxon>Verrucomicrobiaceae</taxon>
        <taxon>Roseibacillus</taxon>
    </lineage>
</organism>
<keyword evidence="4" id="KW-1185">Reference proteome</keyword>
<comment type="caution">
    <text evidence="3">The sequence shown here is derived from an EMBL/GenBank/DDBJ whole genome shotgun (WGS) entry which is preliminary data.</text>
</comment>
<feature type="transmembrane region" description="Helical" evidence="1">
    <location>
        <begin position="342"/>
        <end position="363"/>
    </location>
</feature>
<feature type="signal peptide" evidence="2">
    <location>
        <begin position="1"/>
        <end position="21"/>
    </location>
</feature>
<evidence type="ECO:0000256" key="2">
    <source>
        <dbReference type="SAM" id="SignalP"/>
    </source>
</evidence>
<keyword evidence="1" id="KW-0812">Transmembrane</keyword>
<feature type="chain" id="PRO_5036918630" evidence="2">
    <location>
        <begin position="22"/>
        <end position="588"/>
    </location>
</feature>
<evidence type="ECO:0000313" key="4">
    <source>
        <dbReference type="Proteomes" id="UP000644507"/>
    </source>
</evidence>
<protein>
    <submittedName>
        <fullName evidence="3">Uncharacterized protein</fullName>
    </submittedName>
</protein>
<accession>A0A918THD3</accession>
<feature type="transmembrane region" description="Helical" evidence="1">
    <location>
        <begin position="312"/>
        <end position="333"/>
    </location>
</feature>
<reference evidence="3" key="2">
    <citation type="submission" date="2020-09" db="EMBL/GenBank/DDBJ databases">
        <authorList>
            <person name="Sun Q."/>
            <person name="Kim S."/>
        </authorList>
    </citation>
    <scope>NUCLEOTIDE SEQUENCE</scope>
    <source>
        <strain evidence="3">KCTC 12988</strain>
    </source>
</reference>
<proteinExistence type="predicted"/>